<organism evidence="1 2">
    <name type="scientific">Camellia lanceoleosa</name>
    <dbReference type="NCBI Taxonomy" id="1840588"/>
    <lineage>
        <taxon>Eukaryota</taxon>
        <taxon>Viridiplantae</taxon>
        <taxon>Streptophyta</taxon>
        <taxon>Embryophyta</taxon>
        <taxon>Tracheophyta</taxon>
        <taxon>Spermatophyta</taxon>
        <taxon>Magnoliopsida</taxon>
        <taxon>eudicotyledons</taxon>
        <taxon>Gunneridae</taxon>
        <taxon>Pentapetalae</taxon>
        <taxon>asterids</taxon>
        <taxon>Ericales</taxon>
        <taxon>Theaceae</taxon>
        <taxon>Camellia</taxon>
    </lineage>
</organism>
<dbReference type="Proteomes" id="UP001060215">
    <property type="component" value="Chromosome 2"/>
</dbReference>
<dbReference type="EMBL" id="CM045759">
    <property type="protein sequence ID" value="KAI8020094.1"/>
    <property type="molecule type" value="Genomic_DNA"/>
</dbReference>
<keyword evidence="2" id="KW-1185">Reference proteome</keyword>
<evidence type="ECO:0000313" key="2">
    <source>
        <dbReference type="Proteomes" id="UP001060215"/>
    </source>
</evidence>
<proteinExistence type="predicted"/>
<sequence>MEGLEQWELIVMPRRHLVLISTFFGWLELKCVVGVVGYSCIMYEIKLLTLD</sequence>
<protein>
    <submittedName>
        <fullName evidence="1">Uncharacterized protein</fullName>
    </submittedName>
</protein>
<reference evidence="1 2" key="1">
    <citation type="journal article" date="2022" name="Plant J.">
        <title>Chromosome-level genome of Camellia lanceoleosa provides a valuable resource for understanding genome evolution and self-incompatibility.</title>
        <authorList>
            <person name="Gong W."/>
            <person name="Xiao S."/>
            <person name="Wang L."/>
            <person name="Liao Z."/>
            <person name="Chang Y."/>
            <person name="Mo W."/>
            <person name="Hu G."/>
            <person name="Li W."/>
            <person name="Zhao G."/>
            <person name="Zhu H."/>
            <person name="Hu X."/>
            <person name="Ji K."/>
            <person name="Xiang X."/>
            <person name="Song Q."/>
            <person name="Yuan D."/>
            <person name="Jin S."/>
            <person name="Zhang L."/>
        </authorList>
    </citation>
    <scope>NUCLEOTIDE SEQUENCE [LARGE SCALE GENOMIC DNA]</scope>
    <source>
        <strain evidence="1">SQ_2022a</strain>
    </source>
</reference>
<name>A0ACC0I5D3_9ERIC</name>
<comment type="caution">
    <text evidence="1">The sequence shown here is derived from an EMBL/GenBank/DDBJ whole genome shotgun (WGS) entry which is preliminary data.</text>
</comment>
<evidence type="ECO:0000313" key="1">
    <source>
        <dbReference type="EMBL" id="KAI8020094.1"/>
    </source>
</evidence>
<accession>A0ACC0I5D3</accession>
<gene>
    <name evidence="1" type="ORF">LOK49_LG04G00375</name>
</gene>